<keyword evidence="2" id="KW-0677">Repeat</keyword>
<dbReference type="KEGG" id="kaf:KAFR_0E00720"/>
<accession>H2AV26</accession>
<dbReference type="GO" id="GO:0016050">
    <property type="term" value="P:vesicle organization"/>
    <property type="evidence" value="ECO:0007669"/>
    <property type="project" value="EnsemblFungi"/>
</dbReference>
<dbReference type="SUPFAM" id="SSF50978">
    <property type="entry name" value="WD40 repeat-like"/>
    <property type="match status" value="1"/>
</dbReference>
<name>H2AV26_KAZAF</name>
<proteinExistence type="inferred from homology"/>
<dbReference type="PANTHER" id="PTHR11227">
    <property type="entry name" value="WD-REPEAT PROTEIN INTERACTING WITH PHOSPHOINOSIDES WIPI -RELATED"/>
    <property type="match status" value="1"/>
</dbReference>
<evidence type="ECO:0000313" key="5">
    <source>
        <dbReference type="EMBL" id="CCF58226.1"/>
    </source>
</evidence>
<dbReference type="InterPro" id="IPR015943">
    <property type="entry name" value="WD40/YVTN_repeat-like_dom_sf"/>
</dbReference>
<dbReference type="SMART" id="SM00320">
    <property type="entry name" value="WD40"/>
    <property type="match status" value="2"/>
</dbReference>
<dbReference type="AlphaFoldDB" id="H2AV26"/>
<protein>
    <recommendedName>
        <fullName evidence="7">Autophagy-related protein 21</fullName>
    </recommendedName>
</protein>
<feature type="compositionally biased region" description="Basic and acidic residues" evidence="4">
    <location>
        <begin position="159"/>
        <end position="185"/>
    </location>
</feature>
<dbReference type="GO" id="GO:0070273">
    <property type="term" value="F:phosphatidylinositol-4-phosphate binding"/>
    <property type="evidence" value="ECO:0007669"/>
    <property type="project" value="EnsemblFungi"/>
</dbReference>
<organism evidence="5 6">
    <name type="scientific">Kazachstania africana (strain ATCC 22294 / BCRC 22015 / CBS 2517 / CECT 1963 / NBRC 1671 / NRRL Y-8276)</name>
    <name type="common">Yeast</name>
    <name type="synonym">Kluyveromyces africanus</name>
    <dbReference type="NCBI Taxonomy" id="1071382"/>
    <lineage>
        <taxon>Eukaryota</taxon>
        <taxon>Fungi</taxon>
        <taxon>Dikarya</taxon>
        <taxon>Ascomycota</taxon>
        <taxon>Saccharomycotina</taxon>
        <taxon>Saccharomycetes</taxon>
        <taxon>Saccharomycetales</taxon>
        <taxon>Saccharomycetaceae</taxon>
        <taxon>Kazachstania</taxon>
    </lineage>
</organism>
<dbReference type="FunCoup" id="H2AV26">
    <property type="interactions" value="25"/>
</dbReference>
<dbReference type="Pfam" id="PF21032">
    <property type="entry name" value="PROPPIN"/>
    <property type="match status" value="2"/>
</dbReference>
<gene>
    <name evidence="5" type="primary">KAFR0E00720</name>
    <name evidence="5" type="ORF">KAFR_0E00720</name>
</gene>
<dbReference type="GO" id="GO:0005768">
    <property type="term" value="C:endosome"/>
    <property type="evidence" value="ECO:0007669"/>
    <property type="project" value="EnsemblFungi"/>
</dbReference>
<sequence>MRALRFNQDATCCVIASKMGDISIYNCDPFGKCFELDAKKNSTNTTDDMTDSTTFQSNDMSNLYVDQGEYIVEMLFSTSLIAVVDRSTGTIKGKKLKIINTKRRSTICELVFPSEIADVVMNRKRMCVLLENDQIYIYDISCMKPLETISLWNDGSGKNDSHDRTHPFNDSIKKSEEGKTRDRRNSVRSRIRPRITLSNEDRSILCYTSYSVSKHKRDQPLLKDVVVYDAINIKPINYLSSVHKGNIACMALSQDGKLLTTASEKGTIIRVFNTGIDTKFDGKNPLYCEFRRGSRPSNLYQLIFDRSSTYVGCVGDTGTIHIFKLKTDNNLSTLNVDAGETGEITSYESFRNKSTATDPSRQIANYLSQTIKAKIPNQNLDRDFAHINVKEGTRYCLGFPEEYINQVYLAGDDGNFRIYALPSVPGSCVLTKSSSFM</sequence>
<evidence type="ECO:0000256" key="1">
    <source>
        <dbReference type="ARBA" id="ARBA00022574"/>
    </source>
</evidence>
<dbReference type="InterPro" id="IPR048720">
    <property type="entry name" value="PROPPIN"/>
</dbReference>
<feature type="region of interest" description="Disordered" evidence="4">
    <location>
        <begin position="159"/>
        <end position="190"/>
    </location>
</feature>
<dbReference type="OrthoDB" id="1667587at2759"/>
<dbReference type="GO" id="GO:0005829">
    <property type="term" value="C:cytosol"/>
    <property type="evidence" value="ECO:0007669"/>
    <property type="project" value="EnsemblFungi"/>
</dbReference>
<dbReference type="Gene3D" id="2.130.10.10">
    <property type="entry name" value="YVTN repeat-like/Quinoprotein amine dehydrogenase"/>
    <property type="match status" value="1"/>
</dbReference>
<dbReference type="RefSeq" id="XP_003957361.1">
    <property type="nucleotide sequence ID" value="XM_003957312.1"/>
</dbReference>
<dbReference type="InterPro" id="IPR036322">
    <property type="entry name" value="WD40_repeat_dom_sf"/>
</dbReference>
<evidence type="ECO:0000313" key="6">
    <source>
        <dbReference type="Proteomes" id="UP000005220"/>
    </source>
</evidence>
<dbReference type="GO" id="GO:0034727">
    <property type="term" value="P:piecemeal microautophagy of the nucleus"/>
    <property type="evidence" value="ECO:0007669"/>
    <property type="project" value="EnsemblFungi"/>
</dbReference>
<dbReference type="GO" id="GO:0000329">
    <property type="term" value="C:fungal-type vacuole membrane"/>
    <property type="evidence" value="ECO:0007669"/>
    <property type="project" value="EnsemblFungi"/>
</dbReference>
<dbReference type="InterPro" id="IPR001680">
    <property type="entry name" value="WD40_rpt"/>
</dbReference>
<dbReference type="eggNOG" id="KOG2110">
    <property type="taxonomic scope" value="Eukaryota"/>
</dbReference>
<dbReference type="InParanoid" id="H2AV26"/>
<dbReference type="GO" id="GO:0032266">
    <property type="term" value="F:phosphatidylinositol-3-phosphate binding"/>
    <property type="evidence" value="ECO:0007669"/>
    <property type="project" value="EnsemblFungi"/>
</dbReference>
<evidence type="ECO:0000256" key="4">
    <source>
        <dbReference type="SAM" id="MobiDB-lite"/>
    </source>
</evidence>
<dbReference type="GO" id="GO:0000407">
    <property type="term" value="C:phagophore assembly site"/>
    <property type="evidence" value="ECO:0007669"/>
    <property type="project" value="EnsemblFungi"/>
</dbReference>
<dbReference type="EMBL" id="HE650825">
    <property type="protein sequence ID" value="CCF58226.1"/>
    <property type="molecule type" value="Genomic_DNA"/>
</dbReference>
<dbReference type="STRING" id="1071382.H2AV26"/>
<dbReference type="GeneID" id="13882727"/>
<keyword evidence="6" id="KW-1185">Reference proteome</keyword>
<reference evidence="5 6" key="1">
    <citation type="journal article" date="2011" name="Proc. Natl. Acad. Sci. U.S.A.">
        <title>Evolutionary erosion of yeast sex chromosomes by mating-type switching accidents.</title>
        <authorList>
            <person name="Gordon J.L."/>
            <person name="Armisen D."/>
            <person name="Proux-Wera E."/>
            <person name="Oheigeartaigh S.S."/>
            <person name="Byrne K.P."/>
            <person name="Wolfe K.H."/>
        </authorList>
    </citation>
    <scope>NUCLEOTIDE SEQUENCE [LARGE SCALE GENOMIC DNA]</scope>
    <source>
        <strain evidence="6">ATCC 22294 / BCRC 22015 / CBS 2517 / CECT 1963 / NBRC 1671 / NRRL Y-8276</strain>
    </source>
</reference>
<keyword evidence="1" id="KW-0853">WD repeat</keyword>
<dbReference type="GO" id="GO:0000422">
    <property type="term" value="P:autophagy of mitochondrion"/>
    <property type="evidence" value="ECO:0007669"/>
    <property type="project" value="EnsemblFungi"/>
</dbReference>
<dbReference type="GO" id="GO:0032258">
    <property type="term" value="P:cytoplasm to vacuole targeting by the Cvt pathway"/>
    <property type="evidence" value="ECO:0007669"/>
    <property type="project" value="EnsemblFungi"/>
</dbReference>
<dbReference type="HOGENOM" id="CLU_025895_5_2_1"/>
<evidence type="ECO:0008006" key="7">
    <source>
        <dbReference type="Google" id="ProtNLM"/>
    </source>
</evidence>
<evidence type="ECO:0000256" key="2">
    <source>
        <dbReference type="ARBA" id="ARBA00022737"/>
    </source>
</evidence>
<dbReference type="Proteomes" id="UP000005220">
    <property type="component" value="Chromosome 5"/>
</dbReference>
<comment type="similarity">
    <text evidence="3">Belongs to the WD repeat PROPPIN family.</text>
</comment>
<dbReference type="GO" id="GO:0080025">
    <property type="term" value="F:phosphatidylinositol-3,5-bisphosphate binding"/>
    <property type="evidence" value="ECO:0007669"/>
    <property type="project" value="EnsemblFungi"/>
</dbReference>
<evidence type="ECO:0000256" key="3">
    <source>
        <dbReference type="ARBA" id="ARBA00025740"/>
    </source>
</evidence>
<dbReference type="GO" id="GO:0034497">
    <property type="term" value="P:protein localization to phagophore assembly site"/>
    <property type="evidence" value="ECO:0007669"/>
    <property type="project" value="EnsemblFungi"/>
</dbReference>